<organism evidence="2">
    <name type="scientific">Leptospira ellisii</name>
    <dbReference type="NCBI Taxonomy" id="2023197"/>
    <lineage>
        <taxon>Bacteria</taxon>
        <taxon>Pseudomonadati</taxon>
        <taxon>Spirochaetota</taxon>
        <taxon>Spirochaetia</taxon>
        <taxon>Leptospirales</taxon>
        <taxon>Leptospiraceae</taxon>
        <taxon>Leptospira</taxon>
    </lineage>
</organism>
<evidence type="ECO:0000313" key="2">
    <source>
        <dbReference type="EMBL" id="PJZ93383.1"/>
    </source>
</evidence>
<comment type="caution">
    <text evidence="2">The sequence shown here is derived from an EMBL/GenBank/DDBJ whole genome shotgun (WGS) entry which is preliminary data.</text>
</comment>
<feature type="compositionally biased region" description="Basic and acidic residues" evidence="1">
    <location>
        <begin position="50"/>
        <end position="62"/>
    </location>
</feature>
<protein>
    <submittedName>
        <fullName evidence="2">Uncharacterized protein</fullName>
    </submittedName>
</protein>
<dbReference type="EMBL" id="NPEF01000065">
    <property type="protein sequence ID" value="PJZ93383.1"/>
    <property type="molecule type" value="Genomic_DNA"/>
</dbReference>
<evidence type="ECO:0000256" key="1">
    <source>
        <dbReference type="SAM" id="MobiDB-lite"/>
    </source>
</evidence>
<feature type="region of interest" description="Disordered" evidence="1">
    <location>
        <begin position="42"/>
        <end position="62"/>
    </location>
</feature>
<accession>A0A2N0BA48</accession>
<dbReference type="AlphaFoldDB" id="A0A2N0BQF9"/>
<sequence length="62" mass="7487">MRLDSRISEFLFRRILESISILLKIAFYKKTERIRRHIRPRNIRNGNTAKRGECDERDVLQG</sequence>
<reference evidence="2" key="1">
    <citation type="submission" date="2017-07" db="EMBL/GenBank/DDBJ databases">
        <title>Leptospira spp. isolated from tropical soils.</title>
        <authorList>
            <person name="Thibeaux R."/>
            <person name="Iraola G."/>
            <person name="Ferres I."/>
            <person name="Bierque E."/>
            <person name="Girault D."/>
            <person name="Soupe-Gilbert M.-E."/>
            <person name="Picardeau M."/>
            <person name="Goarant C."/>
        </authorList>
    </citation>
    <scope>NUCLEOTIDE SEQUENCE [LARGE SCALE GENOMIC DNA]</scope>
    <source>
        <strain evidence="2">ATI7-C-A5</strain>
    </source>
</reference>
<proteinExistence type="predicted"/>
<accession>A0A2N0BQF9</accession>
<name>A0A2N0BQF9_9LEPT</name>
<gene>
    <name evidence="2" type="ORF">CH379_08100</name>
</gene>